<protein>
    <submittedName>
        <fullName evidence="2">Uncharacterized protein</fullName>
    </submittedName>
</protein>
<dbReference type="Proteomes" id="UP001162031">
    <property type="component" value="Unassembled WGS sequence"/>
</dbReference>
<evidence type="ECO:0000313" key="3">
    <source>
        <dbReference type="Proteomes" id="UP001162031"/>
    </source>
</evidence>
<gene>
    <name evidence="2" type="ORF">HBR001_LOCUS830</name>
</gene>
<feature type="region of interest" description="Disordered" evidence="1">
    <location>
        <begin position="1"/>
        <end position="48"/>
    </location>
</feature>
<keyword evidence="3" id="KW-1185">Reference proteome</keyword>
<evidence type="ECO:0000313" key="2">
    <source>
        <dbReference type="EMBL" id="CAI5712361.1"/>
    </source>
</evidence>
<evidence type="ECO:0000256" key="1">
    <source>
        <dbReference type="SAM" id="MobiDB-lite"/>
    </source>
</evidence>
<feature type="compositionally biased region" description="Polar residues" evidence="1">
    <location>
        <begin position="97"/>
        <end position="110"/>
    </location>
</feature>
<comment type="caution">
    <text evidence="2">The sequence shown here is derived from an EMBL/GenBank/DDBJ whole genome shotgun (WGS) entry which is preliminary data.</text>
</comment>
<organism evidence="2 3">
    <name type="scientific">Hyaloperonospora brassicae</name>
    <name type="common">Brassica downy mildew</name>
    <name type="synonym">Peronospora brassicae</name>
    <dbReference type="NCBI Taxonomy" id="162125"/>
    <lineage>
        <taxon>Eukaryota</taxon>
        <taxon>Sar</taxon>
        <taxon>Stramenopiles</taxon>
        <taxon>Oomycota</taxon>
        <taxon>Peronosporomycetes</taxon>
        <taxon>Peronosporales</taxon>
        <taxon>Peronosporaceae</taxon>
        <taxon>Hyaloperonospora</taxon>
    </lineage>
</organism>
<feature type="region of interest" description="Disordered" evidence="1">
    <location>
        <begin position="68"/>
        <end position="150"/>
    </location>
</feature>
<reference evidence="2" key="1">
    <citation type="submission" date="2022-12" db="EMBL/GenBank/DDBJ databases">
        <authorList>
            <person name="Webb A."/>
        </authorList>
    </citation>
    <scope>NUCLEOTIDE SEQUENCE</scope>
    <source>
        <strain evidence="2">Hp1</strain>
    </source>
</reference>
<name>A0AAV0T0W8_HYABA</name>
<feature type="compositionally biased region" description="Polar residues" evidence="1">
    <location>
        <begin position="135"/>
        <end position="144"/>
    </location>
</feature>
<proteinExistence type="predicted"/>
<dbReference type="AlphaFoldDB" id="A0AAV0T0W8"/>
<feature type="compositionally biased region" description="Basic residues" evidence="1">
    <location>
        <begin position="25"/>
        <end position="37"/>
    </location>
</feature>
<dbReference type="EMBL" id="CANTFL010000086">
    <property type="protein sequence ID" value="CAI5712361.1"/>
    <property type="molecule type" value="Genomic_DNA"/>
</dbReference>
<sequence>MARRRPRLWHQPDSDNSMATPERPSKKKAACKGRRKSLGYDNPSISADDEEVDETFVALQNLLDALNRTNRSTTSNSNSGNTNGSGAGSSSHAPNVGASTDSDSTHLPQQQRLSREEMLESRRQERDRFRRSLFTKSNTSSAYNSRRRRTCPAYGYSEDEDEDESQAPSVESTISNRFMNGSFSTLNVHVISRNRWSTEDRVVERLPIVMLPKSGKFSIPTDNQRIGVVHTDEYIDLRDKLVENLPPGASLLHYLTPPRSTWYMHMHDFEALQC</sequence>
<feature type="compositionally biased region" description="Basic and acidic residues" evidence="1">
    <location>
        <begin position="113"/>
        <end position="130"/>
    </location>
</feature>
<accession>A0AAV0T0W8</accession>
<feature type="compositionally biased region" description="Low complexity" evidence="1">
    <location>
        <begin position="68"/>
        <end position="91"/>
    </location>
</feature>